<evidence type="ECO:0000256" key="1">
    <source>
        <dbReference type="ARBA" id="ARBA00022723"/>
    </source>
</evidence>
<keyword evidence="2 4" id="KW-0863">Zinc-finger</keyword>
<dbReference type="Pfam" id="PF01753">
    <property type="entry name" value="zf-MYND"/>
    <property type="match status" value="1"/>
</dbReference>
<evidence type="ECO:0000259" key="7">
    <source>
        <dbReference type="PROSITE" id="PS50865"/>
    </source>
</evidence>
<dbReference type="GO" id="GO:0008270">
    <property type="term" value="F:zinc ion binding"/>
    <property type="evidence" value="ECO:0007669"/>
    <property type="project" value="UniProtKB-KW"/>
</dbReference>
<feature type="compositionally biased region" description="Pro residues" evidence="5">
    <location>
        <begin position="528"/>
        <end position="538"/>
    </location>
</feature>
<dbReference type="Gene3D" id="1.10.220.160">
    <property type="match status" value="1"/>
</dbReference>
<protein>
    <submittedName>
        <fullName evidence="8">Uncharacterized protein</fullName>
    </submittedName>
</protein>
<keyword evidence="3" id="KW-0862">Zinc</keyword>
<dbReference type="SUPFAM" id="SSF82199">
    <property type="entry name" value="SET domain"/>
    <property type="match status" value="1"/>
</dbReference>
<feature type="domain" description="SET" evidence="6">
    <location>
        <begin position="42"/>
        <end position="284"/>
    </location>
</feature>
<dbReference type="PANTHER" id="PTHR46455:SF4">
    <property type="entry name" value="GH11294P"/>
    <property type="match status" value="1"/>
</dbReference>
<evidence type="ECO:0000313" key="8">
    <source>
        <dbReference type="EMBL" id="KAK7865867.1"/>
    </source>
</evidence>
<evidence type="ECO:0000256" key="4">
    <source>
        <dbReference type="PROSITE-ProRule" id="PRU00134"/>
    </source>
</evidence>
<feature type="region of interest" description="Disordered" evidence="5">
    <location>
        <begin position="523"/>
        <end position="550"/>
    </location>
</feature>
<dbReference type="AlphaFoldDB" id="A0AAN9VP77"/>
<keyword evidence="9" id="KW-1185">Reference proteome</keyword>
<organism evidence="8 9">
    <name type="scientific">Gryllus longicercus</name>
    <dbReference type="NCBI Taxonomy" id="2509291"/>
    <lineage>
        <taxon>Eukaryota</taxon>
        <taxon>Metazoa</taxon>
        <taxon>Ecdysozoa</taxon>
        <taxon>Arthropoda</taxon>
        <taxon>Hexapoda</taxon>
        <taxon>Insecta</taxon>
        <taxon>Pterygota</taxon>
        <taxon>Neoptera</taxon>
        <taxon>Polyneoptera</taxon>
        <taxon>Orthoptera</taxon>
        <taxon>Ensifera</taxon>
        <taxon>Gryllidea</taxon>
        <taxon>Grylloidea</taxon>
        <taxon>Gryllidae</taxon>
        <taxon>Gryllinae</taxon>
        <taxon>Gryllus</taxon>
    </lineage>
</organism>
<keyword evidence="1" id="KW-0479">Metal-binding</keyword>
<dbReference type="PROSITE" id="PS50865">
    <property type="entry name" value="ZF_MYND_2"/>
    <property type="match status" value="1"/>
</dbReference>
<proteinExistence type="predicted"/>
<feature type="domain" description="MYND-type" evidence="7">
    <location>
        <begin position="5"/>
        <end position="41"/>
    </location>
</feature>
<dbReference type="InterPro" id="IPR053010">
    <property type="entry name" value="SET_SmydA-8"/>
</dbReference>
<dbReference type="GO" id="GO:0008757">
    <property type="term" value="F:S-adenosylmethionine-dependent methyltransferase activity"/>
    <property type="evidence" value="ECO:0007669"/>
    <property type="project" value="UniProtKB-ARBA"/>
</dbReference>
<dbReference type="Gene3D" id="6.10.140.2220">
    <property type="match status" value="2"/>
</dbReference>
<dbReference type="PROSITE" id="PS50280">
    <property type="entry name" value="SET"/>
    <property type="match status" value="1"/>
</dbReference>
<name>A0AAN9VP77_9ORTH</name>
<dbReference type="Gene3D" id="2.170.270.10">
    <property type="entry name" value="SET domain"/>
    <property type="match status" value="1"/>
</dbReference>
<dbReference type="SUPFAM" id="SSF144232">
    <property type="entry name" value="HIT/MYND zinc finger-like"/>
    <property type="match status" value="1"/>
</dbReference>
<dbReference type="InterPro" id="IPR002893">
    <property type="entry name" value="Znf_MYND"/>
</dbReference>
<gene>
    <name evidence="8" type="ORF">R5R35_003982</name>
</gene>
<dbReference type="GO" id="GO:0008276">
    <property type="term" value="F:protein methyltransferase activity"/>
    <property type="evidence" value="ECO:0007669"/>
    <property type="project" value="UniProtKB-ARBA"/>
</dbReference>
<accession>A0AAN9VP77</accession>
<dbReference type="PROSITE" id="PS01360">
    <property type="entry name" value="ZF_MYND_1"/>
    <property type="match status" value="1"/>
</dbReference>
<reference evidence="8 9" key="1">
    <citation type="submission" date="2024-03" db="EMBL/GenBank/DDBJ databases">
        <title>The genome assembly and annotation of the cricket Gryllus longicercus Weissman &amp; Gray.</title>
        <authorList>
            <person name="Szrajer S."/>
            <person name="Gray D."/>
            <person name="Ylla G."/>
        </authorList>
    </citation>
    <scope>NUCLEOTIDE SEQUENCE [LARGE SCALE GENOMIC DNA]</scope>
    <source>
        <strain evidence="8">DAG 2021-001</strain>
        <tissue evidence="8">Whole body minus gut</tissue>
    </source>
</reference>
<dbReference type="EMBL" id="JAZDUA010000164">
    <property type="protein sequence ID" value="KAK7865867.1"/>
    <property type="molecule type" value="Genomic_DNA"/>
</dbReference>
<comment type="caution">
    <text evidence="8">The sequence shown here is derived from an EMBL/GenBank/DDBJ whole genome shotgun (WGS) entry which is preliminary data.</text>
</comment>
<dbReference type="InterPro" id="IPR046341">
    <property type="entry name" value="SET_dom_sf"/>
</dbReference>
<evidence type="ECO:0000259" key="6">
    <source>
        <dbReference type="PROSITE" id="PS50280"/>
    </source>
</evidence>
<dbReference type="PANTHER" id="PTHR46455">
    <property type="entry name" value="SET AND MYND DOMAIN CONTAINING, ARTHROPOD-SPECIFIC, MEMBER 4, ISOFORM A"/>
    <property type="match status" value="1"/>
</dbReference>
<sequence>MSPACAQCGLPADQRCGRCHEVYYCSREHQKKHWTEHRDLCSPFKVCRDPVLGRHLVATRALPAGTALLREAPVATGPPFGVSTPVCVACYRALPSPPAAPTPLCARGCGWPVCDAACAAHPRHRPECLLMQRRGRPADVVGALAAGRPVHRALMVARCLLLREAAPAAYERLRTLEAHCEKRRQSGQWQRERDELAAFLLPFFGLQSRFTEEDVLYMAGVLQINTYPVRVRDPAPFVAVYDEASFIEHACVPNTAKVFASDGSLLLRTAAPVRRGQHLSICYVDAQLGTAPRRSALLDELLACACERCADPSEMGTGFSALACDDKGCEGLVQPERPLAGAESAWACGACGRRTAAAQAAALAEAAAEVSPAQRMAHARALRLAPNHHLLLAERARAACDDAAPPAQRPDDRLRALREELLRLRRLADTLLPAEMGLRGRVLYALHEVLLEQELRRARAADVPGEELCARLQEVKGLLQEVVSCVADHAEETAETALYRVARRQLDVFDSLLETVVNQKRHASAGPAPAPAAAPPVAPASTTAMATAAS</sequence>
<evidence type="ECO:0000256" key="3">
    <source>
        <dbReference type="ARBA" id="ARBA00022833"/>
    </source>
</evidence>
<evidence type="ECO:0000256" key="2">
    <source>
        <dbReference type="ARBA" id="ARBA00022771"/>
    </source>
</evidence>
<dbReference type="Proteomes" id="UP001378592">
    <property type="component" value="Unassembled WGS sequence"/>
</dbReference>
<evidence type="ECO:0000313" key="9">
    <source>
        <dbReference type="Proteomes" id="UP001378592"/>
    </source>
</evidence>
<dbReference type="CDD" id="cd20071">
    <property type="entry name" value="SET_SMYD"/>
    <property type="match status" value="1"/>
</dbReference>
<feature type="compositionally biased region" description="Low complexity" evidence="5">
    <location>
        <begin position="539"/>
        <end position="550"/>
    </location>
</feature>
<evidence type="ECO:0000256" key="5">
    <source>
        <dbReference type="SAM" id="MobiDB-lite"/>
    </source>
</evidence>
<dbReference type="GO" id="GO:0008170">
    <property type="term" value="F:N-methyltransferase activity"/>
    <property type="evidence" value="ECO:0007669"/>
    <property type="project" value="UniProtKB-ARBA"/>
</dbReference>
<dbReference type="InterPro" id="IPR001214">
    <property type="entry name" value="SET_dom"/>
</dbReference>